<organism evidence="1 2">
    <name type="scientific">Halogranum amylolyticum</name>
    <dbReference type="NCBI Taxonomy" id="660520"/>
    <lineage>
        <taxon>Archaea</taxon>
        <taxon>Methanobacteriati</taxon>
        <taxon>Methanobacteriota</taxon>
        <taxon>Stenosarchaea group</taxon>
        <taxon>Halobacteria</taxon>
        <taxon>Halobacteriales</taxon>
        <taxon>Haloferacaceae</taxon>
    </lineage>
</organism>
<accession>A0A1H8W6K7</accession>
<sequence>MRNPSTPLTPSQQAALKQITQGIDDESESVKQETAVGYIVDGGFEQPEAQSLLEQLLLKGYLYESKHGLKITK</sequence>
<name>A0A1H8W6K7_9EURY</name>
<reference evidence="2" key="1">
    <citation type="submission" date="2016-10" db="EMBL/GenBank/DDBJ databases">
        <authorList>
            <person name="Varghese N."/>
            <person name="Submissions S."/>
        </authorList>
    </citation>
    <scope>NUCLEOTIDE SEQUENCE [LARGE SCALE GENOMIC DNA]</scope>
    <source>
        <strain evidence="2">CGMCC 1.10121</strain>
    </source>
</reference>
<dbReference type="Proteomes" id="UP000199126">
    <property type="component" value="Unassembled WGS sequence"/>
</dbReference>
<keyword evidence="2" id="KW-1185">Reference proteome</keyword>
<evidence type="ECO:0000313" key="1">
    <source>
        <dbReference type="EMBL" id="SEP23057.1"/>
    </source>
</evidence>
<proteinExistence type="predicted"/>
<dbReference type="AlphaFoldDB" id="A0A1H8W6K7"/>
<protein>
    <submittedName>
        <fullName evidence="1">Uncharacterized protein</fullName>
    </submittedName>
</protein>
<dbReference type="RefSeq" id="WP_089827603.1">
    <property type="nucleotide sequence ID" value="NZ_FODV01000024.1"/>
</dbReference>
<dbReference type="EMBL" id="FODV01000024">
    <property type="protein sequence ID" value="SEP23057.1"/>
    <property type="molecule type" value="Genomic_DNA"/>
</dbReference>
<gene>
    <name evidence="1" type="ORF">SAMN04487948_12419</name>
</gene>
<evidence type="ECO:0000313" key="2">
    <source>
        <dbReference type="Proteomes" id="UP000199126"/>
    </source>
</evidence>